<dbReference type="InterPro" id="IPR036291">
    <property type="entry name" value="NAD(P)-bd_dom_sf"/>
</dbReference>
<dbReference type="RefSeq" id="WP_015745944.1">
    <property type="nucleotide sequence ID" value="NC_013235.1"/>
</dbReference>
<reference evidence="4" key="1">
    <citation type="submission" date="2009-09" db="EMBL/GenBank/DDBJ databases">
        <title>The complete genome of Nakamurella multipartita DSM 44233.</title>
        <authorList>
            <consortium name="US DOE Joint Genome Institute (JGI-PGF)"/>
            <person name="Lucas S."/>
            <person name="Copeland A."/>
            <person name="Lapidus A."/>
            <person name="Glavina del Rio T."/>
            <person name="Dalin E."/>
            <person name="Tice H."/>
            <person name="Bruce D."/>
            <person name="Goodwin L."/>
            <person name="Pitluck S."/>
            <person name="Kyrpides N."/>
            <person name="Mavromatis K."/>
            <person name="Ivanova N."/>
            <person name="Ovchinnikova G."/>
            <person name="Sims D."/>
            <person name="Meincke L."/>
            <person name="Brettin T."/>
            <person name="Detter J.C."/>
            <person name="Han C."/>
            <person name="Larimer F."/>
            <person name="Land M."/>
            <person name="Hauser L."/>
            <person name="Markowitz V."/>
            <person name="Cheng J.-F."/>
            <person name="Hugenholtz P."/>
            <person name="Woyke T."/>
            <person name="Wu D."/>
            <person name="Klenk H.-P."/>
            <person name="Eisen J.A."/>
        </authorList>
    </citation>
    <scope>NUCLEOTIDE SEQUENCE [LARGE SCALE GENOMIC DNA]</scope>
    <source>
        <strain evidence="4">ATCC 700099 / DSM 44233 / CIP 104796 / JCM 9543 / NBRC 105858 / Y-104</strain>
    </source>
</reference>
<name>C8X851_NAKMY</name>
<dbReference type="STRING" id="479431.Namu_0612"/>
<gene>
    <name evidence="3" type="ordered locus">Namu_0612</name>
</gene>
<dbReference type="KEGG" id="nml:Namu_0612"/>
<dbReference type="OrthoDB" id="4369409at2"/>
<dbReference type="SUPFAM" id="SSF51735">
    <property type="entry name" value="NAD(P)-binding Rossmann-fold domains"/>
    <property type="match status" value="1"/>
</dbReference>
<sequence length="404" mass="42542">MADREFDIVLFGASGFVGRLVAEQLAGYAAAGTRIAVAGRTPARVEQVRDKLGVDWPVRTADSADEESVRKLAESAGVVVSTVGPYARHGLPLVRACAAAGTDYADLTGEVLFVRQSMAAAHDRAAVTGARIVHSCGFDSVPSDLAVLLLADRAAADGAGELTDVDLLVRQVRGGFSGGTVDSMRNQLRETREDPELRRLAADPYALSPDRAAEPDLGRQPDVGPPSRLADGTWVAPFVMASYNTRVVRRSNALLDHRYGRALRYREFVATGTSWSSPITATAATAGQALLGVAIAQTWLSPVVDLVLPSPGQGPSEKARREGHFRLEVRATTTSGARYRATVAASGDPGYAATSVMLAESALELAGTRHDGQRGGVLTPAVALGEGLADRLRARGFTLDVEDA</sequence>
<keyword evidence="4" id="KW-1185">Reference proteome</keyword>
<dbReference type="PANTHER" id="PTHR12286">
    <property type="entry name" value="SACCHAROPINE DEHYDROGENASE-LIKE OXIDOREDUCTASE"/>
    <property type="match status" value="1"/>
</dbReference>
<dbReference type="GO" id="GO:0047131">
    <property type="term" value="F:saccharopine dehydrogenase (NAD+, L-glutamate-forming) activity"/>
    <property type="evidence" value="ECO:0007669"/>
    <property type="project" value="UniProtKB-EC"/>
</dbReference>
<dbReference type="PANTHER" id="PTHR12286:SF5">
    <property type="entry name" value="SACCHAROPINE DEHYDROGENASE-LIKE OXIDOREDUCTASE"/>
    <property type="match status" value="1"/>
</dbReference>
<dbReference type="HOGENOM" id="CLU_031002_0_2_11"/>
<dbReference type="FunCoup" id="C8X851">
    <property type="interactions" value="196"/>
</dbReference>
<reference evidence="3 4" key="2">
    <citation type="journal article" date="2010" name="Stand. Genomic Sci.">
        <title>Complete genome sequence of Nakamurella multipartita type strain (Y-104).</title>
        <authorList>
            <person name="Tice H."/>
            <person name="Mayilraj S."/>
            <person name="Sims D."/>
            <person name="Lapidus A."/>
            <person name="Nolan M."/>
            <person name="Lucas S."/>
            <person name="Glavina Del Rio T."/>
            <person name="Copeland A."/>
            <person name="Cheng J.F."/>
            <person name="Meincke L."/>
            <person name="Bruce D."/>
            <person name="Goodwin L."/>
            <person name="Pitluck S."/>
            <person name="Ivanova N."/>
            <person name="Mavromatis K."/>
            <person name="Ovchinnikova G."/>
            <person name="Pati A."/>
            <person name="Chen A."/>
            <person name="Palaniappan K."/>
            <person name="Land M."/>
            <person name="Hauser L."/>
            <person name="Chang Y.J."/>
            <person name="Jeffries C.D."/>
            <person name="Detter J.C."/>
            <person name="Brettin T."/>
            <person name="Rohde M."/>
            <person name="Goker M."/>
            <person name="Bristow J."/>
            <person name="Eisen J.A."/>
            <person name="Markowitz V."/>
            <person name="Hugenholtz P."/>
            <person name="Kyrpides N.C."/>
            <person name="Klenk H.P."/>
            <person name="Chen F."/>
        </authorList>
    </citation>
    <scope>NUCLEOTIDE SEQUENCE [LARGE SCALE GENOMIC DNA]</scope>
    <source>
        <strain evidence="4">ATCC 700099 / DSM 44233 / CIP 104796 / JCM 9543 / NBRC 105858 / Y-104</strain>
    </source>
</reference>
<evidence type="ECO:0000256" key="1">
    <source>
        <dbReference type="SAM" id="MobiDB-lite"/>
    </source>
</evidence>
<dbReference type="InterPro" id="IPR005097">
    <property type="entry name" value="Sacchrp_dh_NADP-bd"/>
</dbReference>
<feature type="region of interest" description="Disordered" evidence="1">
    <location>
        <begin position="180"/>
        <end position="226"/>
    </location>
</feature>
<evidence type="ECO:0000313" key="3">
    <source>
        <dbReference type="EMBL" id="ACV77027.1"/>
    </source>
</evidence>
<dbReference type="InterPro" id="IPR051276">
    <property type="entry name" value="Saccharopine_DH-like_oxidrdct"/>
</dbReference>
<dbReference type="Proteomes" id="UP000002218">
    <property type="component" value="Chromosome"/>
</dbReference>
<keyword evidence="3" id="KW-0560">Oxidoreductase</keyword>
<dbReference type="AlphaFoldDB" id="C8X851"/>
<protein>
    <submittedName>
        <fullName evidence="3">Saccharopine dehydrogenase (NAD(+), L-glutamate-forming)</fullName>
        <ecNumber evidence="3">1.5.1.9</ecNumber>
    </submittedName>
</protein>
<dbReference type="EC" id="1.5.1.9" evidence="3"/>
<dbReference type="GO" id="GO:0009247">
    <property type="term" value="P:glycolipid biosynthetic process"/>
    <property type="evidence" value="ECO:0007669"/>
    <property type="project" value="TreeGrafter"/>
</dbReference>
<evidence type="ECO:0000259" key="2">
    <source>
        <dbReference type="Pfam" id="PF03435"/>
    </source>
</evidence>
<dbReference type="Gene3D" id="3.40.50.720">
    <property type="entry name" value="NAD(P)-binding Rossmann-like Domain"/>
    <property type="match status" value="1"/>
</dbReference>
<evidence type="ECO:0000313" key="4">
    <source>
        <dbReference type="Proteomes" id="UP000002218"/>
    </source>
</evidence>
<feature type="domain" description="Saccharopine dehydrogenase NADP binding" evidence="2">
    <location>
        <begin position="8"/>
        <end position="131"/>
    </location>
</feature>
<dbReference type="EMBL" id="CP001737">
    <property type="protein sequence ID" value="ACV77027.1"/>
    <property type="molecule type" value="Genomic_DNA"/>
</dbReference>
<organism evidence="3 4">
    <name type="scientific">Nakamurella multipartita (strain ATCC 700099 / DSM 44233 / CIP 104796 / JCM 9543 / NBRC 105858 / Y-104)</name>
    <name type="common">Microsphaera multipartita</name>
    <dbReference type="NCBI Taxonomy" id="479431"/>
    <lineage>
        <taxon>Bacteria</taxon>
        <taxon>Bacillati</taxon>
        <taxon>Actinomycetota</taxon>
        <taxon>Actinomycetes</taxon>
        <taxon>Nakamurellales</taxon>
        <taxon>Nakamurellaceae</taxon>
        <taxon>Nakamurella</taxon>
    </lineage>
</organism>
<dbReference type="Pfam" id="PF03435">
    <property type="entry name" value="Sacchrp_dh_NADP"/>
    <property type="match status" value="1"/>
</dbReference>
<accession>C8X851</accession>
<dbReference type="eggNOG" id="COG3268">
    <property type="taxonomic scope" value="Bacteria"/>
</dbReference>
<feature type="compositionally biased region" description="Basic and acidic residues" evidence="1">
    <location>
        <begin position="187"/>
        <end position="201"/>
    </location>
</feature>
<dbReference type="GO" id="GO:0005886">
    <property type="term" value="C:plasma membrane"/>
    <property type="evidence" value="ECO:0007669"/>
    <property type="project" value="TreeGrafter"/>
</dbReference>
<dbReference type="InParanoid" id="C8X851"/>
<proteinExistence type="predicted"/>